<dbReference type="InterPro" id="IPR011152">
    <property type="entry name" value="Pesterase_MJ0912"/>
</dbReference>
<feature type="domain" description="Calcineurin-like phosphoesterase" evidence="2">
    <location>
        <begin position="26"/>
        <end position="242"/>
    </location>
</feature>
<dbReference type="PANTHER" id="PTHR42850">
    <property type="entry name" value="METALLOPHOSPHOESTERASE"/>
    <property type="match status" value="1"/>
</dbReference>
<dbReference type="InterPro" id="IPR050126">
    <property type="entry name" value="Ap4A_hydrolase"/>
</dbReference>
<dbReference type="Pfam" id="PF12850">
    <property type="entry name" value="Metallophos_2"/>
    <property type="match status" value="1"/>
</dbReference>
<reference evidence="4" key="1">
    <citation type="journal article" date="2007" name="PLoS Genet.">
        <title>Patterns and implications of gene gain and loss in the evolution of Prochlorococcus.</title>
        <authorList>
            <person name="Kettler G.C."/>
            <person name="Martiny A.C."/>
            <person name="Huang K."/>
            <person name="Zucker J."/>
            <person name="Coleman M.L."/>
            <person name="Rodrigue S."/>
            <person name="Chen F."/>
            <person name="Lapidus A."/>
            <person name="Ferriera S."/>
            <person name="Johnson J."/>
            <person name="Steglich C."/>
            <person name="Church G.M."/>
            <person name="Richardson P."/>
            <person name="Chisholm S.W."/>
        </authorList>
    </citation>
    <scope>NUCLEOTIDE SEQUENCE [LARGE SCALE GENOMIC DNA]</scope>
    <source>
        <strain evidence="4">NATL1A</strain>
    </source>
</reference>
<dbReference type="EMBL" id="CP000553">
    <property type="protein sequence ID" value="ABM76141.1"/>
    <property type="molecule type" value="Genomic_DNA"/>
</dbReference>
<proteinExistence type="inferred from homology"/>
<comment type="similarity">
    <text evidence="1">Belongs to the metallophosphoesterase superfamily. YfcE family.</text>
</comment>
<organism evidence="3 4">
    <name type="scientific">Prochlorococcus marinus (strain NATL1A)</name>
    <dbReference type="NCBI Taxonomy" id="167555"/>
    <lineage>
        <taxon>Bacteria</taxon>
        <taxon>Bacillati</taxon>
        <taxon>Cyanobacteriota</taxon>
        <taxon>Cyanophyceae</taxon>
        <taxon>Synechococcales</taxon>
        <taxon>Prochlorococcaceae</taxon>
        <taxon>Prochlorococcus</taxon>
    </lineage>
</organism>
<evidence type="ECO:0000256" key="1">
    <source>
        <dbReference type="ARBA" id="ARBA00008950"/>
    </source>
</evidence>
<name>A2C3T1_PROM1</name>
<dbReference type="eggNOG" id="COG0639">
    <property type="taxonomic scope" value="Bacteria"/>
</dbReference>
<dbReference type="Proteomes" id="UP000002592">
    <property type="component" value="Chromosome"/>
</dbReference>
<evidence type="ECO:0000259" key="2">
    <source>
        <dbReference type="Pfam" id="PF12850"/>
    </source>
</evidence>
<dbReference type="GO" id="GO:0005737">
    <property type="term" value="C:cytoplasm"/>
    <property type="evidence" value="ECO:0007669"/>
    <property type="project" value="TreeGrafter"/>
</dbReference>
<dbReference type="Gene3D" id="3.60.21.10">
    <property type="match status" value="1"/>
</dbReference>
<sequence length="296" mass="33261">MIQFWSFIKPLLEIHKCSLVFQPDDMKHAVISCLHANLSAVEAVLGDIDRQGIETITCLGDLVGYGPQPNEVVELIRDRKIETCQGCWDEDIIDGLDACDCSYPSQLAERRGHMAHQWTTEKLTNENKEFLASLPTSIRRGRSLFVHGSPNSQHEYLLPDMDAFAALERVEMSGADTLFCGHTHLPYVRELGNGSIRVNIKNASDREREDTKMTLPMRRIVNAGSVGEPRHGGVNATYVIHDDIKNDVEIREVAYDIDRTCEAIIEAGLPHVFAWRLSNGFEFAELAEDASHVCER</sequence>
<dbReference type="InterPro" id="IPR029052">
    <property type="entry name" value="Metallo-depent_PP-like"/>
</dbReference>
<dbReference type="CDD" id="cd00838">
    <property type="entry name" value="MPP_superfamily"/>
    <property type="match status" value="1"/>
</dbReference>
<evidence type="ECO:0000313" key="4">
    <source>
        <dbReference type="Proteomes" id="UP000002592"/>
    </source>
</evidence>
<evidence type="ECO:0000313" key="3">
    <source>
        <dbReference type="EMBL" id="ABM76141.1"/>
    </source>
</evidence>
<gene>
    <name evidence="3" type="ordered locus">NATL1_15841</name>
</gene>
<dbReference type="GO" id="GO:0016791">
    <property type="term" value="F:phosphatase activity"/>
    <property type="evidence" value="ECO:0007669"/>
    <property type="project" value="TreeGrafter"/>
</dbReference>
<protein>
    <recommendedName>
        <fullName evidence="2">Calcineurin-like phosphoesterase domain-containing protein</fullName>
    </recommendedName>
</protein>
<dbReference type="PANTHER" id="PTHR42850:SF2">
    <property type="entry name" value="BLL5683 PROTEIN"/>
    <property type="match status" value="1"/>
</dbReference>
<dbReference type="HOGENOM" id="CLU_074761_0_1_3"/>
<dbReference type="AlphaFoldDB" id="A2C3T1"/>
<dbReference type="PIRSF" id="PIRSF000883">
    <property type="entry name" value="Pesterase_MJ0912"/>
    <property type="match status" value="1"/>
</dbReference>
<dbReference type="KEGG" id="pme:NATL1_15841"/>
<accession>A2C3T1</accession>
<dbReference type="InterPro" id="IPR024654">
    <property type="entry name" value="Calcineurin-like_PHP_lpxH"/>
</dbReference>
<dbReference type="SUPFAM" id="SSF56300">
    <property type="entry name" value="Metallo-dependent phosphatases"/>
    <property type="match status" value="1"/>
</dbReference>